<feature type="domain" description="PAS" evidence="5">
    <location>
        <begin position="401"/>
        <end position="450"/>
    </location>
</feature>
<evidence type="ECO:0000256" key="3">
    <source>
        <dbReference type="ARBA" id="ARBA00022991"/>
    </source>
</evidence>
<feature type="compositionally biased region" description="Low complexity" evidence="4">
    <location>
        <begin position="144"/>
        <end position="154"/>
    </location>
</feature>
<dbReference type="Gene3D" id="3.30.450.20">
    <property type="entry name" value="PAS domain"/>
    <property type="match status" value="1"/>
</dbReference>
<dbReference type="InterPro" id="IPR004827">
    <property type="entry name" value="bZIP"/>
</dbReference>
<feature type="region of interest" description="Disordered" evidence="4">
    <location>
        <begin position="134"/>
        <end position="154"/>
    </location>
</feature>
<evidence type="ECO:0000259" key="6">
    <source>
        <dbReference type="PROSITE" id="PS50217"/>
    </source>
</evidence>
<dbReference type="NCBIfam" id="TIGR00229">
    <property type="entry name" value="sensory_box"/>
    <property type="match status" value="1"/>
</dbReference>
<dbReference type="SMART" id="SM00338">
    <property type="entry name" value="BRLZ"/>
    <property type="match status" value="1"/>
</dbReference>
<dbReference type="GO" id="GO:0005634">
    <property type="term" value="C:nucleus"/>
    <property type="evidence" value="ECO:0007669"/>
    <property type="project" value="TreeGrafter"/>
</dbReference>
<dbReference type="SMART" id="SM00086">
    <property type="entry name" value="PAC"/>
    <property type="match status" value="1"/>
</dbReference>
<dbReference type="Gene3D" id="1.20.5.170">
    <property type="match status" value="1"/>
</dbReference>
<feature type="domain" description="BZIP" evidence="6">
    <location>
        <begin position="291"/>
        <end position="334"/>
    </location>
</feature>
<dbReference type="EMBL" id="HBKQ01008173">
    <property type="protein sequence ID" value="CAE2213574.1"/>
    <property type="molecule type" value="Transcribed_RNA"/>
</dbReference>
<keyword evidence="3" id="KW-0157">Chromophore</keyword>
<feature type="compositionally biased region" description="Polar residues" evidence="4">
    <location>
        <begin position="184"/>
        <end position="199"/>
    </location>
</feature>
<evidence type="ECO:0008006" key="8">
    <source>
        <dbReference type="Google" id="ProtNLM"/>
    </source>
</evidence>
<dbReference type="InterPro" id="IPR000014">
    <property type="entry name" value="PAS"/>
</dbReference>
<evidence type="ECO:0000256" key="2">
    <source>
        <dbReference type="ARBA" id="ARBA00022643"/>
    </source>
</evidence>
<keyword evidence="2" id="KW-0288">FMN</keyword>
<accession>A0A7S4HZ13</accession>
<keyword evidence="1" id="KW-0285">Flavoprotein</keyword>
<dbReference type="Pfam" id="PF07716">
    <property type="entry name" value="bZIP_2"/>
    <property type="match status" value="1"/>
</dbReference>
<dbReference type="SUPFAM" id="SSF57959">
    <property type="entry name" value="Leucine zipper domain"/>
    <property type="match status" value="1"/>
</dbReference>
<dbReference type="FunFam" id="3.30.450.20:FF:000135">
    <property type="entry name" value="Ptaureo1a lov2 domain"/>
    <property type="match status" value="1"/>
</dbReference>
<proteinExistence type="predicted"/>
<feature type="region of interest" description="Disordered" evidence="4">
    <location>
        <begin position="184"/>
        <end position="217"/>
    </location>
</feature>
<dbReference type="InterPro" id="IPR035965">
    <property type="entry name" value="PAS-like_dom_sf"/>
</dbReference>
<dbReference type="PROSITE" id="PS50112">
    <property type="entry name" value="PAS"/>
    <property type="match status" value="1"/>
</dbReference>
<dbReference type="Pfam" id="PF13426">
    <property type="entry name" value="PAS_9"/>
    <property type="match status" value="1"/>
</dbReference>
<evidence type="ECO:0000256" key="4">
    <source>
        <dbReference type="SAM" id="MobiDB-lite"/>
    </source>
</evidence>
<dbReference type="InterPro" id="IPR001610">
    <property type="entry name" value="PAC"/>
</dbReference>
<dbReference type="PANTHER" id="PTHR47429">
    <property type="entry name" value="PROTEIN TWIN LOV 1"/>
    <property type="match status" value="1"/>
</dbReference>
<dbReference type="PANTHER" id="PTHR47429:SF8">
    <property type="entry name" value="PHOTOTROPIN-1-LIKE"/>
    <property type="match status" value="1"/>
</dbReference>
<feature type="region of interest" description="Disordered" evidence="4">
    <location>
        <begin position="252"/>
        <end position="308"/>
    </location>
</feature>
<dbReference type="InterPro" id="IPR046347">
    <property type="entry name" value="bZIP_sf"/>
</dbReference>
<dbReference type="PROSITE" id="PS50217">
    <property type="entry name" value="BZIP"/>
    <property type="match status" value="1"/>
</dbReference>
<evidence type="ECO:0000256" key="1">
    <source>
        <dbReference type="ARBA" id="ARBA00022630"/>
    </source>
</evidence>
<sequence>MAENGSASAPAATKAEESAASVPSAGPAAALVAPPAAALAAPSASAQAAPAAPQSVNASVPAAPASASAPVATVTVAAAPVAPTVAGMYTLDPAAAVEPASNSLDLDELFRDCYFGEFPVPPFAANADTAAVAASAPTPPAPPSAAATAAAATVEPSPVVAMTTTTTTTMAPAPPAMTLMATSVTVSQKRTAEQANLTTPSPSAAPSHPGAPAAVASAAANAAVPDASSSSSASPTPMQFAPFGGISVASSAGITPPSARPAPVLSDPAGGGVGADRRDSNASQANRELTEAQKVERRERNREHAKRSRLRKKFLLESLQEQIHGLMGEIDQLKDIIRTELPQKAEALIKKVEGEEKKYAPVPTPSGFGPVKTLMEPDYRLMSALSGSQQNFAISDPSLPDNPIVYVSGGFLELTGYTLDQVLGRNCRFLQGPGTDQAAVEVIRRGIREGVDTSVCLLNYKADGTPFWNQFFVAALRDAENNVVNFVGVQCEVSKAVVDKQVKDGKLPGSAVTSAARSGA</sequence>
<organism evidence="7">
    <name type="scientific">Odontella aurita</name>
    <dbReference type="NCBI Taxonomy" id="265563"/>
    <lineage>
        <taxon>Eukaryota</taxon>
        <taxon>Sar</taxon>
        <taxon>Stramenopiles</taxon>
        <taxon>Ochrophyta</taxon>
        <taxon>Bacillariophyta</taxon>
        <taxon>Mediophyceae</taxon>
        <taxon>Biddulphiophycidae</taxon>
        <taxon>Eupodiscales</taxon>
        <taxon>Odontellaceae</taxon>
        <taxon>Odontella</taxon>
    </lineage>
</organism>
<dbReference type="CDD" id="cd00130">
    <property type="entry name" value="PAS"/>
    <property type="match status" value="1"/>
</dbReference>
<feature type="region of interest" description="Disordered" evidence="4">
    <location>
        <begin position="1"/>
        <end position="26"/>
    </location>
</feature>
<evidence type="ECO:0000259" key="5">
    <source>
        <dbReference type="PROSITE" id="PS50112"/>
    </source>
</evidence>
<evidence type="ECO:0000313" key="7">
    <source>
        <dbReference type="EMBL" id="CAE2213574.1"/>
    </source>
</evidence>
<protein>
    <recommendedName>
        <fullName evidence="8">LOV domain-containing protein</fullName>
    </recommendedName>
</protein>
<dbReference type="SUPFAM" id="SSF55785">
    <property type="entry name" value="PYP-like sensor domain (PAS domain)"/>
    <property type="match status" value="1"/>
</dbReference>
<dbReference type="AlphaFoldDB" id="A0A7S4HZ13"/>
<dbReference type="CDD" id="cd14809">
    <property type="entry name" value="bZIP_AUREO-like"/>
    <property type="match status" value="1"/>
</dbReference>
<feature type="compositionally biased region" description="Basic and acidic residues" evidence="4">
    <location>
        <begin position="288"/>
        <end position="302"/>
    </location>
</feature>
<reference evidence="7" key="1">
    <citation type="submission" date="2021-01" db="EMBL/GenBank/DDBJ databases">
        <authorList>
            <person name="Corre E."/>
            <person name="Pelletier E."/>
            <person name="Niang G."/>
            <person name="Scheremetjew M."/>
            <person name="Finn R."/>
            <person name="Kale V."/>
            <person name="Holt S."/>
            <person name="Cochrane G."/>
            <person name="Meng A."/>
            <person name="Brown T."/>
            <person name="Cohen L."/>
        </authorList>
    </citation>
    <scope>NUCLEOTIDE SEQUENCE</scope>
    <source>
        <strain evidence="7">Isolate 1302-5</strain>
    </source>
</reference>
<feature type="compositionally biased region" description="Low complexity" evidence="4">
    <location>
        <begin position="200"/>
        <end position="217"/>
    </location>
</feature>
<name>A0A7S4HZ13_9STRA</name>
<dbReference type="GO" id="GO:0003700">
    <property type="term" value="F:DNA-binding transcription factor activity"/>
    <property type="evidence" value="ECO:0007669"/>
    <property type="project" value="InterPro"/>
</dbReference>
<gene>
    <name evidence="7" type="ORF">OAUR00152_LOCUS5518</name>
</gene>